<feature type="domain" description="RlpA-like protein double-psi beta-barrel" evidence="6">
    <location>
        <begin position="273"/>
        <end position="361"/>
    </location>
</feature>
<accession>A0ABX8X4B8</accession>
<dbReference type="NCBIfam" id="TIGR00413">
    <property type="entry name" value="rlpA"/>
    <property type="match status" value="1"/>
</dbReference>
<sequence length="366" mass="39108">MNQRHLWTTVAVFLSVLGVPAVGRTQTSKGNAPTTQASAVDAVKVGEYQSPKQEPSLDAVNTQIHPHSIEGRQAATLYIRNIPVLTFVSSAPVASTETKVGTIGKAEGVSTDAQTGGKSAKVASVGSVMDVSKSPNTIIADDPVQRASLVAAQINQLMRENADASKITVSWKTGEKSPVNNNKAQDKGSSVQQQPDRYTIKINGKELVEINEATQLADTTNNLAQDALQATNRLRRLIGNASPISQIANLPKNQISLPNLPQQVAGRIKLNFKGIASWYGYDWAGRKTANGERFNPEAMTAAHRSLPMGTKVRVTNTRNGKSVVVRINDRGPYIGGRIIDLSLGAARMIGMMSSGVAPVRIEVLGR</sequence>
<name>A0ABX8X4B8_9CYAN</name>
<dbReference type="CDD" id="cd22268">
    <property type="entry name" value="DPBB_RlpA-like"/>
    <property type="match status" value="1"/>
</dbReference>
<evidence type="ECO:0000256" key="5">
    <source>
        <dbReference type="SAM" id="MobiDB-lite"/>
    </source>
</evidence>
<evidence type="ECO:0000256" key="2">
    <source>
        <dbReference type="ARBA" id="ARBA00023316"/>
    </source>
</evidence>
<dbReference type="InterPro" id="IPR036908">
    <property type="entry name" value="RlpA-like_sf"/>
</dbReference>
<dbReference type="PANTHER" id="PTHR34183">
    <property type="entry name" value="ENDOLYTIC PEPTIDOGLYCAN TRANSGLYCOSYLASE RLPA"/>
    <property type="match status" value="1"/>
</dbReference>
<dbReference type="SUPFAM" id="SSF50685">
    <property type="entry name" value="Barwin-like endoglucanases"/>
    <property type="match status" value="1"/>
</dbReference>
<keyword evidence="8" id="KW-1185">Reference proteome</keyword>
<gene>
    <name evidence="3" type="primary">rlpA</name>
    <name evidence="7" type="ORF">K2F26_09650</name>
</gene>
<dbReference type="Pfam" id="PF03330">
    <property type="entry name" value="DPBB_1"/>
    <property type="match status" value="1"/>
</dbReference>
<evidence type="ECO:0000259" key="6">
    <source>
        <dbReference type="Pfam" id="PF03330"/>
    </source>
</evidence>
<evidence type="ECO:0000256" key="1">
    <source>
        <dbReference type="ARBA" id="ARBA00023239"/>
    </source>
</evidence>
<dbReference type="InterPro" id="IPR034718">
    <property type="entry name" value="RlpA"/>
</dbReference>
<evidence type="ECO:0000313" key="7">
    <source>
        <dbReference type="EMBL" id="QYX33544.1"/>
    </source>
</evidence>
<comment type="function">
    <text evidence="3">Lytic transglycosylase with a strong preference for naked glycan strands that lack stem peptides.</text>
</comment>
<evidence type="ECO:0000256" key="4">
    <source>
        <dbReference type="RuleBase" id="RU003495"/>
    </source>
</evidence>
<dbReference type="EMBL" id="CP080598">
    <property type="protein sequence ID" value="QYX33544.1"/>
    <property type="molecule type" value="Genomic_DNA"/>
</dbReference>
<dbReference type="RefSeq" id="WP_220611283.1">
    <property type="nucleotide sequence ID" value="NZ_CP080598.1"/>
</dbReference>
<dbReference type="Proteomes" id="UP000826540">
    <property type="component" value="Chromosome"/>
</dbReference>
<feature type="compositionally biased region" description="Polar residues" evidence="5">
    <location>
        <begin position="178"/>
        <end position="195"/>
    </location>
</feature>
<evidence type="ECO:0000256" key="3">
    <source>
        <dbReference type="HAMAP-Rule" id="MF_02071"/>
    </source>
</evidence>
<reference evidence="7 8" key="1">
    <citation type="journal article" date="2022" name="J. Am. Chem. Soc.">
        <title>Biosynthesis of Guanitoxin Enables Global Environmental Detection in Freshwater Cyanobacteria.</title>
        <authorList>
            <person name="Lima S.T."/>
            <person name="Fallon T.R."/>
            <person name="Cordoza J.L."/>
            <person name="Chekan J.R."/>
            <person name="Delbaje E."/>
            <person name="Hopiavuori A.R."/>
            <person name="Alvarenga D.O."/>
            <person name="Wood S.M."/>
            <person name="Luhavaya H."/>
            <person name="Baumgartner J.T."/>
            <person name="Dorr F.A."/>
            <person name="Etchegaray A."/>
            <person name="Pinto E."/>
            <person name="McKinnie S.M.K."/>
            <person name="Fiore M.F."/>
            <person name="Moore B.S."/>
        </authorList>
    </citation>
    <scope>NUCLEOTIDE SEQUENCE [LARGE SCALE GENOMIC DNA]</scope>
    <source>
        <strain evidence="7 8">ITEP-024</strain>
    </source>
</reference>
<dbReference type="HAMAP" id="MF_02071">
    <property type="entry name" value="RlpA"/>
    <property type="match status" value="1"/>
</dbReference>
<dbReference type="InterPro" id="IPR012997">
    <property type="entry name" value="RplA"/>
</dbReference>
<dbReference type="Gene3D" id="2.40.40.10">
    <property type="entry name" value="RlpA-like domain"/>
    <property type="match status" value="1"/>
</dbReference>
<keyword evidence="1 3" id="KW-0456">Lyase</keyword>
<keyword evidence="2 3" id="KW-0961">Cell wall biogenesis/degradation</keyword>
<dbReference type="PANTHER" id="PTHR34183:SF8">
    <property type="entry name" value="ENDOLYTIC PEPTIDOGLYCAN TRANSGLYCOSYLASE RLPA-RELATED"/>
    <property type="match status" value="1"/>
</dbReference>
<feature type="region of interest" description="Disordered" evidence="5">
    <location>
        <begin position="172"/>
        <end position="195"/>
    </location>
</feature>
<comment type="similarity">
    <text evidence="3 4">Belongs to the RlpA family.</text>
</comment>
<protein>
    <recommendedName>
        <fullName evidence="3">Probable endolytic peptidoglycan transglycosylase RlpA</fullName>
        <ecNumber evidence="3">4.2.2.-</ecNumber>
    </recommendedName>
</protein>
<dbReference type="EC" id="4.2.2.-" evidence="3"/>
<organism evidence="7 8">
    <name type="scientific">Sphaerospermopsis torques-reginae ITEP-024</name>
    <dbReference type="NCBI Taxonomy" id="984208"/>
    <lineage>
        <taxon>Bacteria</taxon>
        <taxon>Bacillati</taxon>
        <taxon>Cyanobacteriota</taxon>
        <taxon>Cyanophyceae</taxon>
        <taxon>Nostocales</taxon>
        <taxon>Aphanizomenonaceae</taxon>
        <taxon>Sphaerospermopsis</taxon>
        <taxon>Sphaerospermopsis torques-reginae</taxon>
    </lineage>
</organism>
<dbReference type="InterPro" id="IPR009009">
    <property type="entry name" value="RlpA-like_DPBB"/>
</dbReference>
<evidence type="ECO:0000313" key="8">
    <source>
        <dbReference type="Proteomes" id="UP000826540"/>
    </source>
</evidence>
<proteinExistence type="inferred from homology"/>